<dbReference type="Pfam" id="PF14322">
    <property type="entry name" value="SusD-like_3"/>
    <property type="match status" value="1"/>
</dbReference>
<dbReference type="SUPFAM" id="SSF48452">
    <property type="entry name" value="TPR-like"/>
    <property type="match status" value="1"/>
</dbReference>
<reference evidence="8" key="1">
    <citation type="submission" date="2023-06" db="EMBL/GenBank/DDBJ databases">
        <title>Genomic of Agaribacillus aureum.</title>
        <authorList>
            <person name="Wang G."/>
        </authorList>
    </citation>
    <scope>NUCLEOTIDE SEQUENCE</scope>
    <source>
        <strain evidence="8">BMA12</strain>
    </source>
</reference>
<evidence type="ECO:0000256" key="3">
    <source>
        <dbReference type="ARBA" id="ARBA00022729"/>
    </source>
</evidence>
<feature type="domain" description="SusD-like N-terminal" evidence="7">
    <location>
        <begin position="95"/>
        <end position="213"/>
    </location>
</feature>
<dbReference type="CDD" id="cd08977">
    <property type="entry name" value="SusD"/>
    <property type="match status" value="1"/>
</dbReference>
<dbReference type="RefSeq" id="WP_346758969.1">
    <property type="nucleotide sequence ID" value="NZ_JAUJEB010000003.1"/>
</dbReference>
<keyword evidence="5" id="KW-0998">Cell outer membrane</keyword>
<name>A0ABT8L9F4_9BACT</name>
<comment type="subcellular location">
    <subcellularLocation>
        <location evidence="1">Cell outer membrane</location>
    </subcellularLocation>
</comment>
<comment type="similarity">
    <text evidence="2">Belongs to the SusD family.</text>
</comment>
<dbReference type="Gene3D" id="1.25.40.390">
    <property type="match status" value="1"/>
</dbReference>
<dbReference type="EMBL" id="JAUJEB010000003">
    <property type="protein sequence ID" value="MDN5213632.1"/>
    <property type="molecule type" value="Genomic_DNA"/>
</dbReference>
<protein>
    <submittedName>
        <fullName evidence="8">RagB/SusD family nutrient uptake outer membrane protein</fullName>
    </submittedName>
</protein>
<dbReference type="InterPro" id="IPR033985">
    <property type="entry name" value="SusD-like_N"/>
</dbReference>
<organism evidence="8 9">
    <name type="scientific">Agaribacillus aureus</name>
    <dbReference type="NCBI Taxonomy" id="3051825"/>
    <lineage>
        <taxon>Bacteria</taxon>
        <taxon>Pseudomonadati</taxon>
        <taxon>Bacteroidota</taxon>
        <taxon>Cytophagia</taxon>
        <taxon>Cytophagales</taxon>
        <taxon>Splendidivirgaceae</taxon>
        <taxon>Agaribacillus</taxon>
    </lineage>
</organism>
<evidence type="ECO:0000313" key="9">
    <source>
        <dbReference type="Proteomes" id="UP001172083"/>
    </source>
</evidence>
<dbReference type="InterPro" id="IPR012944">
    <property type="entry name" value="SusD_RagB_dom"/>
</dbReference>
<evidence type="ECO:0000259" key="7">
    <source>
        <dbReference type="Pfam" id="PF14322"/>
    </source>
</evidence>
<feature type="domain" description="RagB/SusD" evidence="6">
    <location>
        <begin position="316"/>
        <end position="527"/>
    </location>
</feature>
<evidence type="ECO:0000256" key="1">
    <source>
        <dbReference type="ARBA" id="ARBA00004442"/>
    </source>
</evidence>
<evidence type="ECO:0000256" key="4">
    <source>
        <dbReference type="ARBA" id="ARBA00023136"/>
    </source>
</evidence>
<evidence type="ECO:0000313" key="8">
    <source>
        <dbReference type="EMBL" id="MDN5213632.1"/>
    </source>
</evidence>
<sequence>MKKYILFNIIVLTALLGCDDLLEENPSFTLNEQTLFKTKESAQLALNACYGWVAHHQMYGQGLINVTELASGIAWARKNPGNDESNMAAFEFLPDGFYPTFLWDGLYKAISETNIFIAAAENSSIENKEHLMAQAKFLRGLAYYNLAYIWGGVPLKLTPPTAETTDVPRATRKEVIEQVIKDFNDAAENLNETEEDSSIPSKLTTWSMLAKVYFLEASAEGVGSSLWSTARDFGEKVFAVVGTAPPLEPVYADLFNENTRESVESLFKLNYSPQGTGRSFNKNGWMQSPYFSTVGGKHFPNRRVSKAHFNYFRSRHPGDPRIDASYFHTTYVNALNGNTENTYPIIAATGNRGTWPYFKKHHDSRIAGQFTYKNFIVLRYADLLLLMADVENELGNTGVAVGYVNQVLARARASVSPAALEPADVPLTISQQDLRQLIFDERLFELGNEGHSFIETRRRGIEYLGSITQRHNAEPDAIPGFESSSPWSGHRLPESGLTLERTLLMPIPQKEINNNKAIDQSNQNIGW</sequence>
<dbReference type="Pfam" id="PF07980">
    <property type="entry name" value="SusD_RagB"/>
    <property type="match status" value="1"/>
</dbReference>
<dbReference type="PROSITE" id="PS51257">
    <property type="entry name" value="PROKAR_LIPOPROTEIN"/>
    <property type="match status" value="1"/>
</dbReference>
<dbReference type="Proteomes" id="UP001172083">
    <property type="component" value="Unassembled WGS sequence"/>
</dbReference>
<gene>
    <name evidence="8" type="ORF">QQ020_16290</name>
</gene>
<accession>A0ABT8L9F4</accession>
<comment type="caution">
    <text evidence="8">The sequence shown here is derived from an EMBL/GenBank/DDBJ whole genome shotgun (WGS) entry which is preliminary data.</text>
</comment>
<evidence type="ECO:0000259" key="6">
    <source>
        <dbReference type="Pfam" id="PF07980"/>
    </source>
</evidence>
<keyword evidence="3" id="KW-0732">Signal</keyword>
<evidence type="ECO:0000256" key="5">
    <source>
        <dbReference type="ARBA" id="ARBA00023237"/>
    </source>
</evidence>
<dbReference type="InterPro" id="IPR011990">
    <property type="entry name" value="TPR-like_helical_dom_sf"/>
</dbReference>
<evidence type="ECO:0000256" key="2">
    <source>
        <dbReference type="ARBA" id="ARBA00006275"/>
    </source>
</evidence>
<proteinExistence type="inferred from homology"/>
<keyword evidence="9" id="KW-1185">Reference proteome</keyword>
<keyword evidence="4" id="KW-0472">Membrane</keyword>